<dbReference type="InterPro" id="IPR003593">
    <property type="entry name" value="AAA+_ATPase"/>
</dbReference>
<reference evidence="12 13" key="1">
    <citation type="submission" date="2019-09" db="EMBL/GenBank/DDBJ databases">
        <title>Segnochrobactrum spirostomi gen. nov., sp. nov., isolated from the ciliate Spirostomum cf. yagiui and description of a novel family, Segnochrobactraceae fam. nov. within the order Rhizobiales of the class Alphaproteobacteria.</title>
        <authorList>
            <person name="Akter S."/>
            <person name="Shazib S.U.A."/>
            <person name="Shin M.K."/>
        </authorList>
    </citation>
    <scope>NUCLEOTIDE SEQUENCE [LARGE SCALE GENOMIC DNA]</scope>
    <source>
        <strain evidence="12 13">Sp-1</strain>
    </source>
</reference>
<keyword evidence="5" id="KW-0762">Sugar transport</keyword>
<keyword evidence="7" id="KW-0547">Nucleotide-binding</keyword>
<comment type="subcellular location">
    <subcellularLocation>
        <location evidence="1">Cell membrane</location>
        <topology evidence="1">Peripheral membrane protein</topology>
    </subcellularLocation>
</comment>
<dbReference type="Gene3D" id="3.40.50.300">
    <property type="entry name" value="P-loop containing nucleotide triphosphate hydrolases"/>
    <property type="match status" value="2"/>
</dbReference>
<dbReference type="SMART" id="SM00382">
    <property type="entry name" value="AAA"/>
    <property type="match status" value="2"/>
</dbReference>
<evidence type="ECO:0000256" key="1">
    <source>
        <dbReference type="ARBA" id="ARBA00004202"/>
    </source>
</evidence>
<evidence type="ECO:0000256" key="7">
    <source>
        <dbReference type="ARBA" id="ARBA00022741"/>
    </source>
</evidence>
<evidence type="ECO:0000256" key="9">
    <source>
        <dbReference type="ARBA" id="ARBA00022967"/>
    </source>
</evidence>
<dbReference type="InterPro" id="IPR027417">
    <property type="entry name" value="P-loop_NTPase"/>
</dbReference>
<evidence type="ECO:0000313" key="12">
    <source>
        <dbReference type="EMBL" id="MQT15228.1"/>
    </source>
</evidence>
<comment type="similarity">
    <text evidence="2">Belongs to the ABC transporter superfamily.</text>
</comment>
<keyword evidence="3" id="KW-0813">Transport</keyword>
<dbReference type="SUPFAM" id="SSF52540">
    <property type="entry name" value="P-loop containing nucleoside triphosphate hydrolases"/>
    <property type="match status" value="2"/>
</dbReference>
<sequence>MTADVLTIRGLAKTFPPNVVALADASLSVRPGEVHCLLGANGAGKSTLLKTVCGAHQPSKGEILVNGAAVRMRSPHEGAMAGISMIYQELDLVPQLTVEQNIFLGHAPRRFTLIDRRERRRRAEEALRRVGARFPVDARVETLSVANQQLTAIARSLTMDAKIIIMDEPSAALNEHELENVFAVIRDLVRQGVAILYVSHRLNEIREIGDRVTVLRGGRTIATFDVKGTDEATLVEAVVGQNRSLIERGARRRIDGAVALDVRRLEGPHGLDIRDLKVRWGEIVGLSGLNGAGRTTFLKALFGDLPFSGEVTLDGKALRPRRPADAIARGIGLVPESRKTEGLVLDAAIYRNAVLPSLRKDRFLSHKAQRARAEPVLQRLSTRYSDLDRPVRQLSGGNQQKVVLAKWLIDGSKVLLLDEPSRGLDVGAKADLYDLVRRLAADGAAVLVASSELDELYAVCDAIWVFHEGRNVRCFDPDASERDDILKTTLLGERA</sequence>
<dbReference type="Pfam" id="PF00005">
    <property type="entry name" value="ABC_tran"/>
    <property type="match status" value="2"/>
</dbReference>
<keyword evidence="13" id="KW-1185">Reference proteome</keyword>
<gene>
    <name evidence="12" type="ORF">F0357_21720</name>
</gene>
<dbReference type="PROSITE" id="PS50893">
    <property type="entry name" value="ABC_TRANSPORTER_2"/>
    <property type="match status" value="2"/>
</dbReference>
<dbReference type="PROSITE" id="PS00211">
    <property type="entry name" value="ABC_TRANSPORTER_1"/>
    <property type="match status" value="1"/>
</dbReference>
<comment type="caution">
    <text evidence="12">The sequence shown here is derived from an EMBL/GenBank/DDBJ whole genome shotgun (WGS) entry which is preliminary data.</text>
</comment>
<dbReference type="CDD" id="cd03215">
    <property type="entry name" value="ABC_Carb_Monos_II"/>
    <property type="match status" value="1"/>
</dbReference>
<feature type="domain" description="ABC transporter" evidence="11">
    <location>
        <begin position="6"/>
        <end position="242"/>
    </location>
</feature>
<evidence type="ECO:0000256" key="3">
    <source>
        <dbReference type="ARBA" id="ARBA00022448"/>
    </source>
</evidence>
<keyword evidence="4" id="KW-1003">Cell membrane</keyword>
<proteinExistence type="inferred from homology"/>
<evidence type="ECO:0000256" key="8">
    <source>
        <dbReference type="ARBA" id="ARBA00022840"/>
    </source>
</evidence>
<dbReference type="InterPro" id="IPR003439">
    <property type="entry name" value="ABC_transporter-like_ATP-bd"/>
</dbReference>
<accession>A0A6A7YB48</accession>
<dbReference type="InterPro" id="IPR017871">
    <property type="entry name" value="ABC_transporter-like_CS"/>
</dbReference>
<evidence type="ECO:0000256" key="6">
    <source>
        <dbReference type="ARBA" id="ARBA00022737"/>
    </source>
</evidence>
<protein>
    <submittedName>
        <fullName evidence="12">Sugar ABC transporter ATP-binding protein</fullName>
    </submittedName>
</protein>
<feature type="domain" description="ABC transporter" evidence="11">
    <location>
        <begin position="252"/>
        <end position="493"/>
    </location>
</feature>
<name>A0A6A7YB48_9HYPH</name>
<evidence type="ECO:0000256" key="2">
    <source>
        <dbReference type="ARBA" id="ARBA00005417"/>
    </source>
</evidence>
<dbReference type="Proteomes" id="UP000332515">
    <property type="component" value="Unassembled WGS sequence"/>
</dbReference>
<evidence type="ECO:0000256" key="4">
    <source>
        <dbReference type="ARBA" id="ARBA00022475"/>
    </source>
</evidence>
<dbReference type="CDD" id="cd03216">
    <property type="entry name" value="ABC_Carb_Monos_I"/>
    <property type="match status" value="1"/>
</dbReference>
<organism evidence="12 13">
    <name type="scientific">Segnochrobactrum spirostomi</name>
    <dbReference type="NCBI Taxonomy" id="2608987"/>
    <lineage>
        <taxon>Bacteria</taxon>
        <taxon>Pseudomonadati</taxon>
        <taxon>Pseudomonadota</taxon>
        <taxon>Alphaproteobacteria</taxon>
        <taxon>Hyphomicrobiales</taxon>
        <taxon>Segnochrobactraceae</taxon>
        <taxon>Segnochrobactrum</taxon>
    </lineage>
</organism>
<dbReference type="EMBL" id="VWNA01000003">
    <property type="protein sequence ID" value="MQT15228.1"/>
    <property type="molecule type" value="Genomic_DNA"/>
</dbReference>
<dbReference type="InterPro" id="IPR050107">
    <property type="entry name" value="ABC_carbohydrate_import_ATPase"/>
</dbReference>
<dbReference type="GO" id="GO:0005886">
    <property type="term" value="C:plasma membrane"/>
    <property type="evidence" value="ECO:0007669"/>
    <property type="project" value="UniProtKB-SubCell"/>
</dbReference>
<evidence type="ECO:0000256" key="10">
    <source>
        <dbReference type="ARBA" id="ARBA00023136"/>
    </source>
</evidence>
<dbReference type="FunFam" id="3.40.50.300:FF:000127">
    <property type="entry name" value="Ribose import ATP-binding protein RbsA"/>
    <property type="match status" value="1"/>
</dbReference>
<dbReference type="GO" id="GO:0016887">
    <property type="term" value="F:ATP hydrolysis activity"/>
    <property type="evidence" value="ECO:0007669"/>
    <property type="project" value="InterPro"/>
</dbReference>
<dbReference type="RefSeq" id="WP_153489986.1">
    <property type="nucleotide sequence ID" value="NZ_VWNA01000003.1"/>
</dbReference>
<dbReference type="AlphaFoldDB" id="A0A6A7YB48"/>
<keyword evidence="9" id="KW-1278">Translocase</keyword>
<evidence type="ECO:0000256" key="5">
    <source>
        <dbReference type="ARBA" id="ARBA00022597"/>
    </source>
</evidence>
<keyword evidence="6" id="KW-0677">Repeat</keyword>
<dbReference type="PANTHER" id="PTHR43790:SF9">
    <property type="entry name" value="GALACTOFURANOSE TRANSPORTER ATP-BINDING PROTEIN YTFR"/>
    <property type="match status" value="1"/>
</dbReference>
<dbReference type="GO" id="GO:0005524">
    <property type="term" value="F:ATP binding"/>
    <property type="evidence" value="ECO:0007669"/>
    <property type="project" value="UniProtKB-KW"/>
</dbReference>
<keyword evidence="8 12" id="KW-0067">ATP-binding</keyword>
<dbReference type="PANTHER" id="PTHR43790">
    <property type="entry name" value="CARBOHYDRATE TRANSPORT ATP-BINDING PROTEIN MG119-RELATED"/>
    <property type="match status" value="1"/>
</dbReference>
<evidence type="ECO:0000313" key="13">
    <source>
        <dbReference type="Proteomes" id="UP000332515"/>
    </source>
</evidence>
<evidence type="ECO:0000259" key="11">
    <source>
        <dbReference type="PROSITE" id="PS50893"/>
    </source>
</evidence>
<keyword evidence="10" id="KW-0472">Membrane</keyword>